<accession>A0A284VUC7</accession>
<dbReference type="AlphaFoldDB" id="A0A284VUC7"/>
<proteinExistence type="predicted"/>
<protein>
    <submittedName>
        <fullName evidence="1">Uncharacterized protein</fullName>
    </submittedName>
</protein>
<dbReference type="Proteomes" id="UP000218615">
    <property type="component" value="Unassembled WGS sequence"/>
</dbReference>
<keyword evidence="2" id="KW-1185">Reference proteome</keyword>
<dbReference type="EMBL" id="FZMP01000247">
    <property type="protein sequence ID" value="SNQ62890.1"/>
    <property type="molecule type" value="Genomic_DNA"/>
</dbReference>
<evidence type="ECO:0000313" key="2">
    <source>
        <dbReference type="Proteomes" id="UP000218615"/>
    </source>
</evidence>
<name>A0A284VUC7_9EURY</name>
<organism evidence="1 2">
    <name type="scientific">Candidatus Methanoperedens nitratireducens</name>
    <dbReference type="NCBI Taxonomy" id="1392998"/>
    <lineage>
        <taxon>Archaea</taxon>
        <taxon>Methanobacteriati</taxon>
        <taxon>Methanobacteriota</taxon>
        <taxon>Stenosarchaea group</taxon>
        <taxon>Methanomicrobia</taxon>
        <taxon>Methanosarcinales</taxon>
        <taxon>ANME-2 cluster</taxon>
        <taxon>Candidatus Methanoperedentaceae</taxon>
        <taxon>Candidatus Methanoperedens</taxon>
    </lineage>
</organism>
<reference evidence="2" key="1">
    <citation type="submission" date="2017-06" db="EMBL/GenBank/DDBJ databases">
        <authorList>
            <person name="Cremers G."/>
        </authorList>
    </citation>
    <scope>NUCLEOTIDE SEQUENCE [LARGE SCALE GENOMIC DNA]</scope>
</reference>
<sequence>MGDRHFGLSGLIRLYWACTKNYIQFLTYKARKSVRLKDNWVVNS</sequence>
<evidence type="ECO:0000313" key="1">
    <source>
        <dbReference type="EMBL" id="SNQ62890.1"/>
    </source>
</evidence>
<gene>
    <name evidence="1" type="ORF">MNV_960003</name>
</gene>